<dbReference type="InterPro" id="IPR001763">
    <property type="entry name" value="Rhodanese-like_dom"/>
</dbReference>
<evidence type="ECO:0000313" key="4">
    <source>
        <dbReference type="EMBL" id="MFD2114029.1"/>
    </source>
</evidence>
<organism evidence="4 5">
    <name type="scientific">Thiorhodococcus fuscus</name>
    <dbReference type="NCBI Taxonomy" id="527200"/>
    <lineage>
        <taxon>Bacteria</taxon>
        <taxon>Pseudomonadati</taxon>
        <taxon>Pseudomonadota</taxon>
        <taxon>Gammaproteobacteria</taxon>
        <taxon>Chromatiales</taxon>
        <taxon>Chromatiaceae</taxon>
        <taxon>Thiorhodococcus</taxon>
    </lineage>
</organism>
<dbReference type="EMBL" id="JBHUHX010000062">
    <property type="protein sequence ID" value="MFD2114029.1"/>
    <property type="molecule type" value="Genomic_DNA"/>
</dbReference>
<reference evidence="5" key="1">
    <citation type="journal article" date="2019" name="Int. J. Syst. Evol. Microbiol.">
        <title>The Global Catalogue of Microorganisms (GCM) 10K type strain sequencing project: providing services to taxonomists for standard genome sequencing and annotation.</title>
        <authorList>
            <consortium name="The Broad Institute Genomics Platform"/>
            <consortium name="The Broad Institute Genome Sequencing Center for Infectious Disease"/>
            <person name="Wu L."/>
            <person name="Ma J."/>
        </authorList>
    </citation>
    <scope>NUCLEOTIDE SEQUENCE [LARGE SCALE GENOMIC DNA]</scope>
    <source>
        <strain evidence="5">KACC 12597</strain>
    </source>
</reference>
<protein>
    <submittedName>
        <fullName evidence="4">PQQ-dependent catabolism-associated CXXCW motif protein</fullName>
    </submittedName>
</protein>
<proteinExistence type="predicted"/>
<feature type="domain" description="Rhodanese" evidence="3">
    <location>
        <begin position="71"/>
        <end position="187"/>
    </location>
</feature>
<dbReference type="SUPFAM" id="SSF52821">
    <property type="entry name" value="Rhodanese/Cell cycle control phosphatase"/>
    <property type="match status" value="1"/>
</dbReference>
<dbReference type="RefSeq" id="WP_386028886.1">
    <property type="nucleotide sequence ID" value="NZ_JBHUHX010000062.1"/>
</dbReference>
<keyword evidence="2" id="KW-0732">Signal</keyword>
<dbReference type="PROSITE" id="PS50206">
    <property type="entry name" value="RHODANESE_3"/>
    <property type="match status" value="1"/>
</dbReference>
<evidence type="ECO:0000256" key="2">
    <source>
        <dbReference type="SAM" id="SignalP"/>
    </source>
</evidence>
<feature type="region of interest" description="Disordered" evidence="1">
    <location>
        <begin position="186"/>
        <end position="205"/>
    </location>
</feature>
<dbReference type="CDD" id="cd00158">
    <property type="entry name" value="RHOD"/>
    <property type="match status" value="1"/>
</dbReference>
<name>A0ABW4YEQ3_9GAMM</name>
<dbReference type="Proteomes" id="UP001597337">
    <property type="component" value="Unassembled WGS sequence"/>
</dbReference>
<dbReference type="InterPro" id="IPR036873">
    <property type="entry name" value="Rhodanese-like_dom_sf"/>
</dbReference>
<accession>A0ABW4YEQ3</accession>
<evidence type="ECO:0000259" key="3">
    <source>
        <dbReference type="PROSITE" id="PS50206"/>
    </source>
</evidence>
<gene>
    <name evidence="4" type="ORF">ACFSJC_19445</name>
</gene>
<feature type="chain" id="PRO_5045143775" evidence="2">
    <location>
        <begin position="24"/>
        <end position="205"/>
    </location>
</feature>
<keyword evidence="5" id="KW-1185">Reference proteome</keyword>
<dbReference type="NCBIfam" id="TIGR03865">
    <property type="entry name" value="PQQ_CXXCW"/>
    <property type="match status" value="1"/>
</dbReference>
<feature type="compositionally biased region" description="Pro residues" evidence="1">
    <location>
        <begin position="187"/>
        <end position="205"/>
    </location>
</feature>
<sequence>MRRAPKRMGLGLCALLLTATTLADPGGQDNPSTQELFDADGYRIARFQAPVPETPPGATRLTTEAAARMLSTGQAVAIDVLPSPERPANLPKGALWLPPPHVNIPGSIWLANVGYGRLSPRLETYFRDQLDRLAEENPDRALIFYCKADCWMSWNAAKRAAAYGYRQVHWYPRGTDGWTALGLPLRPSQPVPLDPPPPKGNRPLE</sequence>
<feature type="signal peptide" evidence="2">
    <location>
        <begin position="1"/>
        <end position="23"/>
    </location>
</feature>
<dbReference type="InterPro" id="IPR022376">
    <property type="entry name" value="PQQ_CXXCW"/>
</dbReference>
<evidence type="ECO:0000256" key="1">
    <source>
        <dbReference type="SAM" id="MobiDB-lite"/>
    </source>
</evidence>
<comment type="caution">
    <text evidence="4">The sequence shown here is derived from an EMBL/GenBank/DDBJ whole genome shotgun (WGS) entry which is preliminary data.</text>
</comment>
<dbReference type="Gene3D" id="3.40.250.10">
    <property type="entry name" value="Rhodanese-like domain"/>
    <property type="match status" value="1"/>
</dbReference>
<dbReference type="Pfam" id="PF00581">
    <property type="entry name" value="Rhodanese"/>
    <property type="match status" value="1"/>
</dbReference>
<evidence type="ECO:0000313" key="5">
    <source>
        <dbReference type="Proteomes" id="UP001597337"/>
    </source>
</evidence>